<keyword evidence="2" id="KW-1185">Reference proteome</keyword>
<dbReference type="OrthoDB" id="5292182at2"/>
<accession>A0A0A8UT40</accession>
<evidence type="ECO:0000313" key="2">
    <source>
        <dbReference type="Proteomes" id="UP000032803"/>
    </source>
</evidence>
<dbReference type="Pfam" id="PF13489">
    <property type="entry name" value="Methyltransf_23"/>
    <property type="match status" value="1"/>
</dbReference>
<dbReference type="RefSeq" id="WP_052673599.1">
    <property type="nucleotide sequence ID" value="NZ_LN681225.1"/>
</dbReference>
<dbReference type="KEGG" id="lha:LHA_1197"/>
<dbReference type="AlphaFoldDB" id="A0A0A8UT40"/>
<protein>
    <submittedName>
        <fullName evidence="1">Uncharacterized protein</fullName>
    </submittedName>
</protein>
<dbReference type="PATRIC" id="fig|449.7.peg.3209"/>
<dbReference type="Gene3D" id="3.40.50.150">
    <property type="entry name" value="Vaccinia Virus protein VP39"/>
    <property type="match status" value="1"/>
</dbReference>
<dbReference type="Proteomes" id="UP000032803">
    <property type="component" value="Chromosome I"/>
</dbReference>
<evidence type="ECO:0000313" key="1">
    <source>
        <dbReference type="EMBL" id="CEK10252.1"/>
    </source>
</evidence>
<dbReference type="CDD" id="cd02440">
    <property type="entry name" value="AdoMet_MTases"/>
    <property type="match status" value="1"/>
</dbReference>
<dbReference type="InterPro" id="IPR029063">
    <property type="entry name" value="SAM-dependent_MTases_sf"/>
</dbReference>
<dbReference type="STRING" id="449.LHA_1197"/>
<dbReference type="SUPFAM" id="SSF53335">
    <property type="entry name" value="S-adenosyl-L-methionine-dependent methyltransferases"/>
    <property type="match status" value="1"/>
</dbReference>
<organism evidence="1 2">
    <name type="scientific">Legionella hackeliae</name>
    <dbReference type="NCBI Taxonomy" id="449"/>
    <lineage>
        <taxon>Bacteria</taxon>
        <taxon>Pseudomonadati</taxon>
        <taxon>Pseudomonadota</taxon>
        <taxon>Gammaproteobacteria</taxon>
        <taxon>Legionellales</taxon>
        <taxon>Legionellaceae</taxon>
        <taxon>Legionella</taxon>
    </lineage>
</organism>
<dbReference type="EMBL" id="LN681225">
    <property type="protein sequence ID" value="CEK10252.1"/>
    <property type="molecule type" value="Genomic_DNA"/>
</dbReference>
<reference evidence="2" key="1">
    <citation type="submission" date="2014-09" db="EMBL/GenBank/DDBJ databases">
        <authorList>
            <person name="Gomez-Valero L."/>
        </authorList>
    </citation>
    <scope>NUCLEOTIDE SEQUENCE [LARGE SCALE GENOMIC DNA]</scope>
    <source>
        <strain evidence="2">ATCC35250</strain>
    </source>
</reference>
<proteinExistence type="predicted"/>
<dbReference type="HOGENOM" id="CLU_082932_0_0_6"/>
<sequence>MQKHSSTTYAKNLNLRTELELFIQTIPIELIIDKTTSTTQFTPEQIKSLLNTYINETRVSFSLIEKYLAKELNLLEVGAGLCLLSIFLKQQGFKITALEPSLGGFELFSEVKPIILDCYSDVNLPVLEITAESLNSINEKYDVIFSNNVIEHIPNLSSALDSMLSVLTPTGKMIHSCPNYLVPYEPHFQIFVIKPLKNISEYLFKSKINSLQNIWDSLNFVTYTGIKAYARKRKLRYNFRKGLLYEALMRMRDDTEFRQRHFHIMIIYSFLKYTGLIRLFKHLPACLSTPMIFEITKH</sequence>
<gene>
    <name evidence="1" type="ORF">LHA_1197</name>
</gene>
<name>A0A0A8UT40_LEGHA</name>